<dbReference type="GO" id="GO:0046872">
    <property type="term" value="F:metal ion binding"/>
    <property type="evidence" value="ECO:0007669"/>
    <property type="project" value="UniProtKB-KW"/>
</dbReference>
<dbReference type="GO" id="GO:0008616">
    <property type="term" value="P:tRNA queuosine(34) biosynthetic process"/>
    <property type="evidence" value="ECO:0007669"/>
    <property type="project" value="UniProtKB-KW"/>
</dbReference>
<dbReference type="PANTHER" id="PTHR12589:SF7">
    <property type="entry name" value="6-PYRUVOYL TETRAHYDROBIOPTERIN SYNTHASE"/>
    <property type="match status" value="1"/>
</dbReference>
<dbReference type="EC" id="4.-.-.-" evidence="9"/>
<dbReference type="UniPathway" id="UPA00391"/>
<comment type="pathway">
    <text evidence="2 9">Purine metabolism; 7-cyano-7-deazaguanine biosynthesis.</text>
</comment>
<feature type="binding site" evidence="10">
    <location>
        <position position="14"/>
    </location>
    <ligand>
        <name>Zn(2+)</name>
        <dbReference type="ChEBI" id="CHEBI:29105"/>
    </ligand>
</feature>
<dbReference type="InterPro" id="IPR038418">
    <property type="entry name" value="6-PTP_synth/QueD_sf"/>
</dbReference>
<dbReference type="AlphaFoldDB" id="F6EUE9"/>
<dbReference type="STRING" id="690566.Sphch_1925"/>
<evidence type="ECO:0000256" key="4">
    <source>
        <dbReference type="ARBA" id="ARBA00018141"/>
    </source>
</evidence>
<comment type="catalytic activity">
    <reaction evidence="8 9">
        <text>7,8-dihydroneopterin 3'-triphosphate + H2O = 6-carboxy-5,6,7,8-tetrahydropterin + triphosphate + acetaldehyde + 2 H(+)</text>
        <dbReference type="Rhea" id="RHEA:27966"/>
        <dbReference type="ChEBI" id="CHEBI:15343"/>
        <dbReference type="ChEBI" id="CHEBI:15377"/>
        <dbReference type="ChEBI" id="CHEBI:15378"/>
        <dbReference type="ChEBI" id="CHEBI:18036"/>
        <dbReference type="ChEBI" id="CHEBI:58462"/>
        <dbReference type="ChEBI" id="CHEBI:61032"/>
        <dbReference type="EC" id="4.1.2.50"/>
    </reaction>
</comment>
<proteinExistence type="inferred from homology"/>
<keyword evidence="9" id="KW-0671">Queuosine biosynthesis</keyword>
<keyword evidence="7 9" id="KW-0456">Lyase</keyword>
<keyword evidence="6 9" id="KW-0862">Zinc</keyword>
<comment type="function">
    <text evidence="1">Catalyzes the conversion of 7,8-dihydroneopterin triphosphate (H2NTP) to 6-carboxy-5,6,7,8-tetrahydropterin (CPH4) and acetaldehyde.</text>
</comment>
<evidence type="ECO:0000313" key="12">
    <source>
        <dbReference type="Proteomes" id="UP000007150"/>
    </source>
</evidence>
<organism evidence="11 12">
    <name type="scientific">Sphingobium chlorophenolicum L-1</name>
    <dbReference type="NCBI Taxonomy" id="690566"/>
    <lineage>
        <taxon>Bacteria</taxon>
        <taxon>Pseudomonadati</taxon>
        <taxon>Pseudomonadota</taxon>
        <taxon>Alphaproteobacteria</taxon>
        <taxon>Sphingomonadales</taxon>
        <taxon>Sphingomonadaceae</taxon>
        <taxon>Sphingobium</taxon>
    </lineage>
</organism>
<dbReference type="RefSeq" id="WP_013847850.1">
    <property type="nucleotide sequence ID" value="NC_015593.1"/>
</dbReference>
<protein>
    <recommendedName>
        <fullName evidence="4 9">6-carboxy-5,6,7,8-tetrahydropterin synthase</fullName>
        <ecNumber evidence="9">4.-.-.-</ecNumber>
    </recommendedName>
</protein>
<evidence type="ECO:0000256" key="8">
    <source>
        <dbReference type="ARBA" id="ARBA00048807"/>
    </source>
</evidence>
<dbReference type="GO" id="GO:0070497">
    <property type="term" value="F:6-carboxytetrahydropterin synthase activity"/>
    <property type="evidence" value="ECO:0007669"/>
    <property type="project" value="UniProtKB-EC"/>
</dbReference>
<accession>F6EUE9</accession>
<feature type="binding site" evidence="10">
    <location>
        <position position="29"/>
    </location>
    <ligand>
        <name>Zn(2+)</name>
        <dbReference type="ChEBI" id="CHEBI:29105"/>
    </ligand>
</feature>
<dbReference type="InterPro" id="IPR007115">
    <property type="entry name" value="6-PTP_synth/QueD"/>
</dbReference>
<dbReference type="Proteomes" id="UP000007150">
    <property type="component" value="Chromosome 1"/>
</dbReference>
<evidence type="ECO:0000256" key="7">
    <source>
        <dbReference type="ARBA" id="ARBA00023239"/>
    </source>
</evidence>
<evidence type="ECO:0000256" key="5">
    <source>
        <dbReference type="ARBA" id="ARBA00022723"/>
    </source>
</evidence>
<dbReference type="PIRSF" id="PIRSF006113">
    <property type="entry name" value="PTP_synth"/>
    <property type="match status" value="1"/>
</dbReference>
<evidence type="ECO:0000256" key="6">
    <source>
        <dbReference type="ARBA" id="ARBA00022833"/>
    </source>
</evidence>
<evidence type="ECO:0000256" key="2">
    <source>
        <dbReference type="ARBA" id="ARBA00005061"/>
    </source>
</evidence>
<dbReference type="HOGENOM" id="CLU_111016_6_1_5"/>
<feature type="binding site" evidence="10">
    <location>
        <position position="31"/>
    </location>
    <ligand>
        <name>Zn(2+)</name>
        <dbReference type="ChEBI" id="CHEBI:29105"/>
    </ligand>
</feature>
<dbReference type="EMBL" id="CP002798">
    <property type="protein sequence ID" value="AEG49602.1"/>
    <property type="molecule type" value="Genomic_DNA"/>
</dbReference>
<evidence type="ECO:0000256" key="3">
    <source>
        <dbReference type="ARBA" id="ARBA00008900"/>
    </source>
</evidence>
<keyword evidence="12" id="KW-1185">Reference proteome</keyword>
<dbReference type="Pfam" id="PF01242">
    <property type="entry name" value="PTPS"/>
    <property type="match status" value="1"/>
</dbReference>
<evidence type="ECO:0000313" key="11">
    <source>
        <dbReference type="EMBL" id="AEG49602.1"/>
    </source>
</evidence>
<dbReference type="KEGG" id="sch:Sphch_1925"/>
<comment type="similarity">
    <text evidence="3 9">Belongs to the PTPS family. QueD subfamily.</text>
</comment>
<reference evidence="11 12" key="1">
    <citation type="submission" date="2011-05" db="EMBL/GenBank/DDBJ databases">
        <title>Complete sequence of chromosome 1 of Sphingobium chlorophenolicum L-1.</title>
        <authorList>
            <consortium name="US DOE Joint Genome Institute"/>
            <person name="Lucas S."/>
            <person name="Han J."/>
            <person name="Lapidus A."/>
            <person name="Cheng J.-F."/>
            <person name="Goodwin L."/>
            <person name="Pitluck S."/>
            <person name="Peters L."/>
            <person name="Daligault H."/>
            <person name="Han C."/>
            <person name="Tapia R."/>
            <person name="Land M."/>
            <person name="Hauser L."/>
            <person name="Kyrpides N."/>
            <person name="Ivanova N."/>
            <person name="Pagani I."/>
            <person name="Turner P."/>
            <person name="Copley S."/>
            <person name="Woyke T."/>
        </authorList>
    </citation>
    <scope>NUCLEOTIDE SEQUENCE [LARGE SCALE GENOMIC DNA]</scope>
    <source>
        <strain evidence="11 12">L-1</strain>
    </source>
</reference>
<gene>
    <name evidence="11" type="ORF">Sphch_1925</name>
</gene>
<name>F6EUE9_SPHCR</name>
<dbReference type="SUPFAM" id="SSF55620">
    <property type="entry name" value="Tetrahydrobiopterin biosynthesis enzymes-like"/>
    <property type="match status" value="1"/>
</dbReference>
<evidence type="ECO:0000256" key="1">
    <source>
        <dbReference type="ARBA" id="ARBA00002285"/>
    </source>
</evidence>
<sequence>MWELTKTFWFESAHTLHRSVETESSLRIHGHSYRAQVTVSGTPNPDTGMLIDLTLFEQSLAVARSALDHRMLDDVSGLGPPTLENLCAWIWRALSDNVPGLYRVEVFRDSQGDRCSYQEGSG</sequence>
<evidence type="ECO:0000256" key="9">
    <source>
        <dbReference type="PIRNR" id="PIRNR006113"/>
    </source>
</evidence>
<dbReference type="PANTHER" id="PTHR12589">
    <property type="entry name" value="PYRUVOYL TETRAHYDROBIOPTERIN SYNTHASE"/>
    <property type="match status" value="1"/>
</dbReference>
<keyword evidence="5 9" id="KW-0479">Metal-binding</keyword>
<dbReference type="Gene3D" id="3.30.479.10">
    <property type="entry name" value="6-pyruvoyl tetrahydropterin synthase/QueD"/>
    <property type="match status" value="1"/>
</dbReference>
<evidence type="ECO:0000256" key="10">
    <source>
        <dbReference type="PIRSR" id="PIRSR006113-2"/>
    </source>
</evidence>
<comment type="cofactor">
    <cofactor evidence="9 10">
        <name>Zn(2+)</name>
        <dbReference type="ChEBI" id="CHEBI:29105"/>
    </cofactor>
    <text evidence="9 10">Binds 1 zinc ion per subunit.</text>
</comment>